<dbReference type="AlphaFoldDB" id="A0A1I7XHQ1"/>
<dbReference type="Pfam" id="PF00024">
    <property type="entry name" value="PAN_1"/>
    <property type="match status" value="3"/>
</dbReference>
<dbReference type="SMART" id="SM00473">
    <property type="entry name" value="PAN_AP"/>
    <property type="match status" value="3"/>
</dbReference>
<dbReference type="GO" id="GO:0009653">
    <property type="term" value="P:anatomical structure morphogenesis"/>
    <property type="evidence" value="ECO:0007669"/>
    <property type="project" value="TreeGrafter"/>
</dbReference>
<name>A0A1I7XHQ1_HETBA</name>
<dbReference type="SUPFAM" id="SSF57414">
    <property type="entry name" value="Hairpin loop containing domain-like"/>
    <property type="match status" value="2"/>
</dbReference>
<protein>
    <submittedName>
        <fullName evidence="3">Apple domain-containing protein</fullName>
    </submittedName>
</protein>
<proteinExistence type="predicted"/>
<evidence type="ECO:0000313" key="3">
    <source>
        <dbReference type="WBParaSite" id="Hba_16843"/>
    </source>
</evidence>
<evidence type="ECO:0000259" key="1">
    <source>
        <dbReference type="PROSITE" id="PS50948"/>
    </source>
</evidence>
<dbReference type="Gene3D" id="3.50.4.10">
    <property type="entry name" value="Hepatocyte Growth Factor"/>
    <property type="match status" value="2"/>
</dbReference>
<feature type="domain" description="Apple" evidence="1">
    <location>
        <begin position="51"/>
        <end position="123"/>
    </location>
</feature>
<organism evidence="2 3">
    <name type="scientific">Heterorhabditis bacteriophora</name>
    <name type="common">Entomopathogenic nematode worm</name>
    <dbReference type="NCBI Taxonomy" id="37862"/>
    <lineage>
        <taxon>Eukaryota</taxon>
        <taxon>Metazoa</taxon>
        <taxon>Ecdysozoa</taxon>
        <taxon>Nematoda</taxon>
        <taxon>Chromadorea</taxon>
        <taxon>Rhabditida</taxon>
        <taxon>Rhabditina</taxon>
        <taxon>Rhabditomorpha</taxon>
        <taxon>Strongyloidea</taxon>
        <taxon>Heterorhabditidae</taxon>
        <taxon>Heterorhabditis</taxon>
    </lineage>
</organism>
<evidence type="ECO:0000313" key="2">
    <source>
        <dbReference type="Proteomes" id="UP000095283"/>
    </source>
</evidence>
<dbReference type="InterPro" id="IPR003609">
    <property type="entry name" value="Pan_app"/>
</dbReference>
<dbReference type="InterPro" id="IPR052774">
    <property type="entry name" value="Celegans_DevNeuronal_Protein"/>
</dbReference>
<dbReference type="Proteomes" id="UP000095283">
    <property type="component" value="Unplaced"/>
</dbReference>
<dbReference type="PANTHER" id="PTHR47327:SF4">
    <property type="entry name" value="APPLE DOMAIN-CONTAINING PROTEIN-RELATED"/>
    <property type="match status" value="1"/>
</dbReference>
<dbReference type="WBParaSite" id="Hba_16843">
    <property type="protein sequence ID" value="Hba_16843"/>
    <property type="gene ID" value="Hba_16843"/>
</dbReference>
<sequence>MAYNPSSSYQQTIGPLQGRALCMISYPPLSPIILISAQYIVIFLSTAISSCPSGTQAVFLMQHNTTVGKQIRTIPTVNLGECSDHCTISTDCTGIEFSNANCMVFGEGKETPTEGSKILSKSCVKVFKSFFFHSFLYYKPLKTTKALLDDTHDPHQQLQSFEYLEITDKAQRINEPVIDARSTVNRHVCMAACLNSFDTFGFECESVMYYEVDQECILNTEDRLDRLFSLFISLTVSVSIKYHLTKFFSILNLQNYYVLCLEGKQLENELDRIINVDLDSCQSLCTQRLSLTVSTTNRCKYGNVGAKNHPASTYSEHKIPFIYYMLFSEEMLCIPPPETGDNFVCKSVMYYYNEQECILNAESRLTKPDLFISEGEEFQVDYFDITCHLESEKCPQGTHLKAVRTINAALPEGDGDLHVLKNAGTCNLLYLDGKTTLRPQVRQGVDLYDMHCLAEESIIVVLLLMNE</sequence>
<dbReference type="CDD" id="cd01099">
    <property type="entry name" value="PAN_AP_HGF"/>
    <property type="match status" value="2"/>
</dbReference>
<accession>A0A1I7XHQ1</accession>
<dbReference type="PANTHER" id="PTHR47327">
    <property type="entry name" value="FI18240P1-RELATED"/>
    <property type="match status" value="1"/>
</dbReference>
<keyword evidence="2" id="KW-1185">Reference proteome</keyword>
<dbReference type="PROSITE" id="PS50948">
    <property type="entry name" value="PAN"/>
    <property type="match status" value="1"/>
</dbReference>
<reference evidence="3" key="1">
    <citation type="submission" date="2016-11" db="UniProtKB">
        <authorList>
            <consortium name="WormBaseParasite"/>
        </authorList>
    </citation>
    <scope>IDENTIFICATION</scope>
</reference>